<evidence type="ECO:0000313" key="2">
    <source>
        <dbReference type="Proteomes" id="UP000006329"/>
    </source>
</evidence>
<organism evidence="1 2">
    <name type="scientific">Leptospira santarosai str. MOR084</name>
    <dbReference type="NCBI Taxonomy" id="1049984"/>
    <lineage>
        <taxon>Bacteria</taxon>
        <taxon>Pseudomonadati</taxon>
        <taxon>Spirochaetota</taxon>
        <taxon>Spirochaetia</taxon>
        <taxon>Leptospirales</taxon>
        <taxon>Leptospiraceae</taxon>
        <taxon>Leptospira</taxon>
    </lineage>
</organism>
<keyword evidence="2" id="KW-1185">Reference proteome</keyword>
<comment type="caution">
    <text evidence="1">The sequence shown here is derived from an EMBL/GenBank/DDBJ whole genome shotgun (WGS) entry which is preliminary data.</text>
</comment>
<evidence type="ECO:0000313" key="1">
    <source>
        <dbReference type="EMBL" id="EKO35156.1"/>
    </source>
</evidence>
<name>A0A0E2BIJ3_9LEPT</name>
<dbReference type="EMBL" id="AHON02000018">
    <property type="protein sequence ID" value="EKO35156.1"/>
    <property type="molecule type" value="Genomic_DNA"/>
</dbReference>
<proteinExistence type="predicted"/>
<protein>
    <submittedName>
        <fullName evidence="1">Uncharacterized protein</fullName>
    </submittedName>
</protein>
<reference evidence="1" key="1">
    <citation type="submission" date="2012-10" db="EMBL/GenBank/DDBJ databases">
        <authorList>
            <person name="Harkins D.M."/>
            <person name="Durkin A.S."/>
            <person name="Brinkac L.M."/>
            <person name="Haft D.H."/>
            <person name="Selengut J.D."/>
            <person name="Sanka R."/>
            <person name="DePew J."/>
            <person name="Purushe J."/>
            <person name="Matthias M.A."/>
            <person name="Vinetz J.M."/>
            <person name="Sutton G.G."/>
            <person name="Nierman W.C."/>
            <person name="Fouts D.E."/>
        </authorList>
    </citation>
    <scope>NUCLEOTIDE SEQUENCE [LARGE SCALE GENOMIC DNA]</scope>
    <source>
        <strain evidence="1">MOR084</strain>
    </source>
</reference>
<sequence length="39" mass="4549">MNGPGRVGNQKLFHAAFWNLLKRAGMEIRFNVYLELNNE</sequence>
<dbReference type="Proteomes" id="UP000006329">
    <property type="component" value="Unassembled WGS sequence"/>
</dbReference>
<accession>A0A0E2BIJ3</accession>
<gene>
    <name evidence="1" type="ORF">LEP1GSC179_2200</name>
</gene>
<dbReference type="AlphaFoldDB" id="A0A0E2BIJ3"/>